<dbReference type="GeneID" id="94834782"/>
<evidence type="ECO:0000256" key="3">
    <source>
        <dbReference type="ARBA" id="ARBA00022827"/>
    </source>
</evidence>
<dbReference type="OrthoDB" id="371245at2759"/>
<dbReference type="NCBIfam" id="TIGR01292">
    <property type="entry name" value="TRX_reduct"/>
    <property type="match status" value="1"/>
</dbReference>
<dbReference type="InterPro" id="IPR008255">
    <property type="entry name" value="Pyr_nucl-diS_OxRdtase_2_AS"/>
</dbReference>
<feature type="domain" description="FAD/NAD(P)-binding" evidence="9">
    <location>
        <begin position="6"/>
        <end position="289"/>
    </location>
</feature>
<dbReference type="Gene3D" id="3.50.50.60">
    <property type="entry name" value="FAD/NAD(P)-binding domain"/>
    <property type="match status" value="2"/>
</dbReference>
<dbReference type="PRINTS" id="PR00368">
    <property type="entry name" value="FADPNR"/>
</dbReference>
<proteinExistence type="inferred from homology"/>
<keyword evidence="4 7" id="KW-0560">Oxidoreductase</keyword>
<keyword evidence="3 7" id="KW-0274">FAD</keyword>
<dbReference type="GO" id="GO:0004791">
    <property type="term" value="F:thioredoxin-disulfide reductase (NADPH) activity"/>
    <property type="evidence" value="ECO:0007669"/>
    <property type="project" value="UniProtKB-UniRule"/>
</dbReference>
<comment type="similarity">
    <text evidence="1 7">Belongs to the class-II pyridine nucleotide-disulfide oxidoreductase family.</text>
</comment>
<dbReference type="GO" id="GO:0019430">
    <property type="term" value="P:removal of superoxide radicals"/>
    <property type="evidence" value="ECO:0007669"/>
    <property type="project" value="UniProtKB-UniRule"/>
</dbReference>
<dbReference type="InterPro" id="IPR005982">
    <property type="entry name" value="Thioredox_Rdtase"/>
</dbReference>
<reference evidence="10" key="1">
    <citation type="submission" date="2016-10" db="EMBL/GenBank/DDBJ databases">
        <authorList>
            <person name="Benchimol M."/>
            <person name="Almeida L.G."/>
            <person name="Vasconcelos A.T."/>
            <person name="Perreira-Neves A."/>
            <person name="Rosa I.A."/>
            <person name="Tasca T."/>
            <person name="Bogo M.R."/>
            <person name="de Souza W."/>
        </authorList>
    </citation>
    <scope>NUCLEOTIDE SEQUENCE [LARGE SCALE GENOMIC DNA]</scope>
    <source>
        <strain evidence="10">K</strain>
    </source>
</reference>
<gene>
    <name evidence="10" type="ORF">TRFO_18266</name>
</gene>
<evidence type="ECO:0000259" key="9">
    <source>
        <dbReference type="Pfam" id="PF07992"/>
    </source>
</evidence>
<keyword evidence="5" id="KW-1015">Disulfide bond</keyword>
<evidence type="ECO:0000256" key="6">
    <source>
        <dbReference type="ARBA" id="ARBA00023284"/>
    </source>
</evidence>
<sequence length="305" mass="32423">MAEKVDVVIIGSGPAGSTAALYLARAGFKPIVLHGKTPGGQLTGTTELENFPGWTGTGPDLVMKIEEQATNAGAEYRFEIVTECNLQSNPKTLKTDCDTSYEARAVIIATGANAVYLGLPNEERLKNNGVSGCATCDGPLYKGKDVIVVGGGDAAAEEALFLSHIAKSCKLIHRRDQLRATLPMRKKVEASTIECIWDSVVVDVLGDKKVSGVKVKNVKTNVEQEIKCDGLFVAIGHAPATQAFKGQIEMDPQGYIITKGNPQTSVEGVFACGDCADKVYRQAITSAGTGCQSALLAERYLMDHQ</sequence>
<dbReference type="PRINTS" id="PR00469">
    <property type="entry name" value="PNDRDTASEII"/>
</dbReference>
<accession>A0A1J4KLI0</accession>
<evidence type="ECO:0000256" key="1">
    <source>
        <dbReference type="ARBA" id="ARBA00009333"/>
    </source>
</evidence>
<dbReference type="PANTHER" id="PTHR48105">
    <property type="entry name" value="THIOREDOXIN REDUCTASE 1-RELATED-RELATED"/>
    <property type="match status" value="1"/>
</dbReference>
<dbReference type="Pfam" id="PF07992">
    <property type="entry name" value="Pyr_redox_2"/>
    <property type="match status" value="1"/>
</dbReference>
<dbReference type="RefSeq" id="XP_068365130.1">
    <property type="nucleotide sequence ID" value="XM_068500078.1"/>
</dbReference>
<organism evidence="10 11">
    <name type="scientific">Tritrichomonas foetus</name>
    <dbReference type="NCBI Taxonomy" id="1144522"/>
    <lineage>
        <taxon>Eukaryota</taxon>
        <taxon>Metamonada</taxon>
        <taxon>Parabasalia</taxon>
        <taxon>Tritrichomonadida</taxon>
        <taxon>Tritrichomonadidae</taxon>
        <taxon>Tritrichomonas</taxon>
    </lineage>
</organism>
<dbReference type="GO" id="GO:0005737">
    <property type="term" value="C:cytoplasm"/>
    <property type="evidence" value="ECO:0007669"/>
    <property type="project" value="InterPro"/>
</dbReference>
<dbReference type="Proteomes" id="UP000179807">
    <property type="component" value="Unassembled WGS sequence"/>
</dbReference>
<evidence type="ECO:0000256" key="2">
    <source>
        <dbReference type="ARBA" id="ARBA00022630"/>
    </source>
</evidence>
<comment type="caution">
    <text evidence="10">The sequence shown here is derived from an EMBL/GenBank/DDBJ whole genome shotgun (WGS) entry which is preliminary data.</text>
</comment>
<evidence type="ECO:0000256" key="8">
    <source>
        <dbReference type="RuleBase" id="RU003881"/>
    </source>
</evidence>
<comment type="subunit">
    <text evidence="7">Homodimer.</text>
</comment>
<evidence type="ECO:0000313" key="11">
    <source>
        <dbReference type="Proteomes" id="UP000179807"/>
    </source>
</evidence>
<keyword evidence="2 7" id="KW-0285">Flavoprotein</keyword>
<dbReference type="VEuPathDB" id="TrichDB:TRFO_18266"/>
<protein>
    <recommendedName>
        <fullName evidence="7">Thioredoxin reductase</fullName>
        <ecNumber evidence="7">1.8.1.9</ecNumber>
    </recommendedName>
</protein>
<dbReference type="InterPro" id="IPR023753">
    <property type="entry name" value="FAD/NAD-binding_dom"/>
</dbReference>
<dbReference type="AlphaFoldDB" id="A0A1J4KLI0"/>
<name>A0A1J4KLI0_9EUKA</name>
<dbReference type="SUPFAM" id="SSF51905">
    <property type="entry name" value="FAD/NAD(P)-binding domain"/>
    <property type="match status" value="1"/>
</dbReference>
<dbReference type="InterPro" id="IPR036188">
    <property type="entry name" value="FAD/NAD-bd_sf"/>
</dbReference>
<evidence type="ECO:0000256" key="7">
    <source>
        <dbReference type="RuleBase" id="RU003880"/>
    </source>
</evidence>
<keyword evidence="6 7" id="KW-0676">Redox-active center</keyword>
<dbReference type="PROSITE" id="PS00573">
    <property type="entry name" value="PYRIDINE_REDOX_2"/>
    <property type="match status" value="1"/>
</dbReference>
<evidence type="ECO:0000256" key="5">
    <source>
        <dbReference type="ARBA" id="ARBA00023157"/>
    </source>
</evidence>
<keyword evidence="8" id="KW-0521">NADP</keyword>
<dbReference type="EC" id="1.8.1.9" evidence="7"/>
<evidence type="ECO:0000313" key="10">
    <source>
        <dbReference type="EMBL" id="OHT11994.1"/>
    </source>
</evidence>
<comment type="cofactor">
    <cofactor evidence="8">
        <name>FAD</name>
        <dbReference type="ChEBI" id="CHEBI:57692"/>
    </cofactor>
    <text evidence="8">Binds 1 FAD per subunit.</text>
</comment>
<evidence type="ECO:0000256" key="4">
    <source>
        <dbReference type="ARBA" id="ARBA00023002"/>
    </source>
</evidence>
<dbReference type="EMBL" id="MLAK01000573">
    <property type="protein sequence ID" value="OHT11994.1"/>
    <property type="molecule type" value="Genomic_DNA"/>
</dbReference>
<comment type="catalytic activity">
    <reaction evidence="7">
        <text>[thioredoxin]-dithiol + NADP(+) = [thioredoxin]-disulfide + NADPH + H(+)</text>
        <dbReference type="Rhea" id="RHEA:20345"/>
        <dbReference type="Rhea" id="RHEA-COMP:10698"/>
        <dbReference type="Rhea" id="RHEA-COMP:10700"/>
        <dbReference type="ChEBI" id="CHEBI:15378"/>
        <dbReference type="ChEBI" id="CHEBI:29950"/>
        <dbReference type="ChEBI" id="CHEBI:50058"/>
        <dbReference type="ChEBI" id="CHEBI:57783"/>
        <dbReference type="ChEBI" id="CHEBI:58349"/>
        <dbReference type="EC" id="1.8.1.9"/>
    </reaction>
</comment>
<dbReference type="InterPro" id="IPR050097">
    <property type="entry name" value="Ferredoxin-NADP_redctase_2"/>
</dbReference>
<keyword evidence="11" id="KW-1185">Reference proteome</keyword>